<accession>A0A1H3QW02</accession>
<name>A0A1H3QW02_9ACTN</name>
<evidence type="ECO:0000313" key="3">
    <source>
        <dbReference type="EMBL" id="SDZ17772.1"/>
    </source>
</evidence>
<dbReference type="InterPro" id="IPR036259">
    <property type="entry name" value="MFS_trans_sf"/>
</dbReference>
<reference evidence="4" key="1">
    <citation type="submission" date="2016-10" db="EMBL/GenBank/DDBJ databases">
        <authorList>
            <person name="Varghese N."/>
            <person name="Submissions S."/>
        </authorList>
    </citation>
    <scope>NUCLEOTIDE SEQUENCE [LARGE SCALE GENOMIC DNA]</scope>
    <source>
        <strain evidence="4">DSM 44718</strain>
    </source>
</reference>
<keyword evidence="2" id="KW-0812">Transmembrane</keyword>
<feature type="transmembrane region" description="Helical" evidence="2">
    <location>
        <begin position="35"/>
        <end position="58"/>
    </location>
</feature>
<dbReference type="Proteomes" id="UP000199632">
    <property type="component" value="Unassembled WGS sequence"/>
</dbReference>
<evidence type="ECO:0000256" key="2">
    <source>
        <dbReference type="SAM" id="Phobius"/>
    </source>
</evidence>
<organism evidence="3 4">
    <name type="scientific">Asanoa ishikariensis</name>
    <dbReference type="NCBI Taxonomy" id="137265"/>
    <lineage>
        <taxon>Bacteria</taxon>
        <taxon>Bacillati</taxon>
        <taxon>Actinomycetota</taxon>
        <taxon>Actinomycetes</taxon>
        <taxon>Micromonosporales</taxon>
        <taxon>Micromonosporaceae</taxon>
        <taxon>Asanoa</taxon>
    </lineage>
</organism>
<feature type="transmembrane region" description="Helical" evidence="2">
    <location>
        <begin position="70"/>
        <end position="91"/>
    </location>
</feature>
<feature type="compositionally biased region" description="Pro residues" evidence="1">
    <location>
        <begin position="10"/>
        <end position="27"/>
    </location>
</feature>
<feature type="transmembrane region" description="Helical" evidence="2">
    <location>
        <begin position="130"/>
        <end position="151"/>
    </location>
</feature>
<sequence>MTSVSSPTDHLPPPEPPEPAETPAPEPRPSRDRGAVAVLLTTAGVLLAVLMAALSAVLELQLVSVRVGGQLIGVSALLALVGNLFIGWFAYRATKHKWAVFPPALIWLAITLIAAGRTTEGDYLIASNNWVGWAMIGLGSLSWTIVGIRLVSSSPAKTSARTLY</sequence>
<dbReference type="EMBL" id="FNQB01000002">
    <property type="protein sequence ID" value="SDZ17772.1"/>
    <property type="molecule type" value="Genomic_DNA"/>
</dbReference>
<feature type="transmembrane region" description="Helical" evidence="2">
    <location>
        <begin position="98"/>
        <end position="118"/>
    </location>
</feature>
<proteinExistence type="predicted"/>
<keyword evidence="2" id="KW-0472">Membrane</keyword>
<dbReference type="STRING" id="137265.SAMN05421684_3251"/>
<feature type="region of interest" description="Disordered" evidence="1">
    <location>
        <begin position="1"/>
        <end position="31"/>
    </location>
</feature>
<evidence type="ECO:0000313" key="4">
    <source>
        <dbReference type="Proteomes" id="UP000199632"/>
    </source>
</evidence>
<dbReference type="AlphaFoldDB" id="A0A1H3QW02"/>
<protein>
    <submittedName>
        <fullName evidence="3">Uncharacterized protein</fullName>
    </submittedName>
</protein>
<keyword evidence="2" id="KW-1133">Transmembrane helix</keyword>
<dbReference type="SUPFAM" id="SSF103473">
    <property type="entry name" value="MFS general substrate transporter"/>
    <property type="match status" value="1"/>
</dbReference>
<keyword evidence="4" id="KW-1185">Reference proteome</keyword>
<gene>
    <name evidence="3" type="ORF">SAMN05421684_3251</name>
</gene>
<evidence type="ECO:0000256" key="1">
    <source>
        <dbReference type="SAM" id="MobiDB-lite"/>
    </source>
</evidence>